<dbReference type="OrthoDB" id="9802590at2"/>
<dbReference type="RefSeq" id="WP_111347549.1">
    <property type="nucleotide sequence ID" value="NZ_QLII01000001.1"/>
</dbReference>
<organism evidence="2 3">
    <name type="scientific">Spirosoma telluris</name>
    <dbReference type="NCBI Taxonomy" id="2183553"/>
    <lineage>
        <taxon>Bacteria</taxon>
        <taxon>Pseudomonadati</taxon>
        <taxon>Bacteroidota</taxon>
        <taxon>Cytophagia</taxon>
        <taxon>Cytophagales</taxon>
        <taxon>Cytophagaceae</taxon>
        <taxon>Spirosoma</taxon>
    </lineage>
</organism>
<comment type="caution">
    <text evidence="2">The sequence shown here is derived from an EMBL/GenBank/DDBJ whole genome shotgun (WGS) entry which is preliminary data.</text>
</comment>
<accession>A0A327NTC1</accession>
<protein>
    <submittedName>
        <fullName evidence="2">Nucleotide-binding protein</fullName>
    </submittedName>
</protein>
<dbReference type="Pfam" id="PF13470">
    <property type="entry name" value="PIN_3"/>
    <property type="match status" value="1"/>
</dbReference>
<feature type="domain" description="PIN" evidence="1">
    <location>
        <begin position="2"/>
        <end position="87"/>
    </location>
</feature>
<dbReference type="EMBL" id="QLII01000001">
    <property type="protein sequence ID" value="RAI77206.1"/>
    <property type="molecule type" value="Genomic_DNA"/>
</dbReference>
<keyword evidence="3" id="KW-1185">Reference proteome</keyword>
<sequence>MFDVLLTNTFQFGISTEILEEYKEIVGNFFSPEVGANIVKTLIDRPNAIHTIPYYKWHLIKSDIDDNKFIDCAIACGADYIITEDRHFRDLDNIPFPKLVRVSLLEFREILNE</sequence>
<dbReference type="AlphaFoldDB" id="A0A327NTC1"/>
<reference evidence="2 3" key="1">
    <citation type="submission" date="2018-06" db="EMBL/GenBank/DDBJ databases">
        <title>Spirosoma sp. HMF3257 Genome sequencing and assembly.</title>
        <authorList>
            <person name="Kang H."/>
            <person name="Cha I."/>
            <person name="Kim H."/>
            <person name="Kang J."/>
            <person name="Joh K."/>
        </authorList>
    </citation>
    <scope>NUCLEOTIDE SEQUENCE [LARGE SCALE GENOMIC DNA]</scope>
    <source>
        <strain evidence="2 3">HMF3257</strain>
    </source>
</reference>
<dbReference type="InterPro" id="IPR002716">
    <property type="entry name" value="PIN_dom"/>
</dbReference>
<evidence type="ECO:0000259" key="1">
    <source>
        <dbReference type="Pfam" id="PF13470"/>
    </source>
</evidence>
<evidence type="ECO:0000313" key="3">
    <source>
        <dbReference type="Proteomes" id="UP000249016"/>
    </source>
</evidence>
<gene>
    <name evidence="2" type="ORF">HMF3257_28900</name>
</gene>
<dbReference type="Proteomes" id="UP000249016">
    <property type="component" value="Unassembled WGS sequence"/>
</dbReference>
<proteinExistence type="predicted"/>
<evidence type="ECO:0000313" key="2">
    <source>
        <dbReference type="EMBL" id="RAI77206.1"/>
    </source>
</evidence>
<name>A0A327NTC1_9BACT</name>